<gene>
    <name evidence="7" type="ORF">BN1079_00585</name>
</gene>
<dbReference type="Proteomes" id="UP000053902">
    <property type="component" value="Unassembled WGS sequence"/>
</dbReference>
<feature type="domain" description="Luciferase-like" evidence="6">
    <location>
        <begin position="1"/>
        <end position="326"/>
    </location>
</feature>
<dbReference type="EMBL" id="CCSF01000001">
    <property type="protein sequence ID" value="CDZ93297.1"/>
    <property type="molecule type" value="Genomic_DNA"/>
</dbReference>
<dbReference type="InterPro" id="IPR050172">
    <property type="entry name" value="SsuD_RutA_monooxygenase"/>
</dbReference>
<evidence type="ECO:0000256" key="3">
    <source>
        <dbReference type="ARBA" id="ARBA00022643"/>
    </source>
</evidence>
<dbReference type="InterPro" id="IPR011251">
    <property type="entry name" value="Luciferase-like_dom"/>
</dbReference>
<evidence type="ECO:0000256" key="1">
    <source>
        <dbReference type="ARBA" id="ARBA00007044"/>
    </source>
</evidence>
<keyword evidence="4" id="KW-0560">Oxidoreductase</keyword>
<comment type="similarity">
    <text evidence="1">Belongs to the SsuD family.</text>
</comment>
<proteinExistence type="inferred from homology"/>
<evidence type="ECO:0000259" key="6">
    <source>
        <dbReference type="Pfam" id="PF00296"/>
    </source>
</evidence>
<keyword evidence="2" id="KW-0285">Flavoprotein</keyword>
<keyword evidence="5" id="KW-0503">Monooxygenase</keyword>
<evidence type="ECO:0000313" key="7">
    <source>
        <dbReference type="EMBL" id="CDZ93297.1"/>
    </source>
</evidence>
<keyword evidence="3" id="KW-0288">FMN</keyword>
<evidence type="ECO:0000256" key="2">
    <source>
        <dbReference type="ARBA" id="ARBA00022630"/>
    </source>
</evidence>
<dbReference type="HOGENOM" id="CLU_027853_1_1_6"/>
<accession>A0A078LSG2</accession>
<dbReference type="InterPro" id="IPR036661">
    <property type="entry name" value="Luciferase-like_sf"/>
</dbReference>
<protein>
    <submittedName>
        <fullName evidence="7">Luciferase family protein</fullName>
    </submittedName>
</protein>
<evidence type="ECO:0000256" key="5">
    <source>
        <dbReference type="ARBA" id="ARBA00023033"/>
    </source>
</evidence>
<dbReference type="STRING" id="1499686.BN1079_00585"/>
<dbReference type="PANTHER" id="PTHR42847">
    <property type="entry name" value="ALKANESULFONATE MONOOXYGENASE"/>
    <property type="match status" value="1"/>
</dbReference>
<dbReference type="Gene3D" id="3.20.20.30">
    <property type="entry name" value="Luciferase-like domain"/>
    <property type="match status" value="1"/>
</dbReference>
<evidence type="ECO:0000313" key="8">
    <source>
        <dbReference type="Proteomes" id="UP000053902"/>
    </source>
</evidence>
<dbReference type="GO" id="GO:0046306">
    <property type="term" value="P:alkanesulfonate catabolic process"/>
    <property type="evidence" value="ECO:0007669"/>
    <property type="project" value="TreeGrafter"/>
</dbReference>
<dbReference type="AlphaFoldDB" id="A0A078LSG2"/>
<dbReference type="SUPFAM" id="SSF51679">
    <property type="entry name" value="Bacterial luciferase-like"/>
    <property type="match status" value="1"/>
</dbReference>
<dbReference type="Pfam" id="PF00296">
    <property type="entry name" value="Bac_luciferase"/>
    <property type="match status" value="1"/>
</dbReference>
<sequence>MKFGIFLPNGSNGYIPSKGSPVYLPTFEHNKQITLEAERQGLDFVLSMMKFKGFGGETGYWDSCLETFTLMAGLAAVTERIGLFPTVTVLARHPALVARMVATIDDISNGRCGLNVVTGWNRPEYTQMGVWPGDDYYGRRYEYAADYLSLVKKFWTEESVTYKSPFFEVVDCVVNPRPSRRIPIVCAGQSPAGLAFTAKHGDHSFIMAEKPALKSACDLMRQEAAKNDRQVGIYALFQLVLAPSDAEAQAQCEAIVAGADQGAIANILASAALDSNPGGTADRMLSGLQRSFEDGNLAFMGMPVIHGSPATVASKIDDIAAETGVDGILFSIPDFVPSIRMFGEQVMPKLNC</sequence>
<reference evidence="7 8" key="1">
    <citation type="submission" date="2014-07" db="EMBL/GenBank/DDBJ databases">
        <authorList>
            <person name="Urmite Genomes Urmite Genomes"/>
        </authorList>
    </citation>
    <scope>NUCLEOTIDE SEQUENCE [LARGE SCALE GENOMIC DNA]</scope>
    <source>
        <strain evidence="7 8">20_BN</strain>
    </source>
</reference>
<name>A0A078LSG2_9PSED</name>
<dbReference type="eggNOG" id="COG2141">
    <property type="taxonomic scope" value="Bacteria"/>
</dbReference>
<organism evidence="7 8">
    <name type="scientific">Pseudomonas saudiphocaensis</name>
    <dbReference type="NCBI Taxonomy" id="1499686"/>
    <lineage>
        <taxon>Bacteria</taxon>
        <taxon>Pseudomonadati</taxon>
        <taxon>Pseudomonadota</taxon>
        <taxon>Gammaproteobacteria</taxon>
        <taxon>Pseudomonadales</taxon>
        <taxon>Pseudomonadaceae</taxon>
        <taxon>Pseudomonas</taxon>
    </lineage>
</organism>
<dbReference type="OrthoDB" id="9814695at2"/>
<dbReference type="RefSeq" id="WP_037022165.1">
    <property type="nucleotide sequence ID" value="NZ_CCSF01000001.1"/>
</dbReference>
<evidence type="ECO:0000256" key="4">
    <source>
        <dbReference type="ARBA" id="ARBA00023002"/>
    </source>
</evidence>
<keyword evidence="8" id="KW-1185">Reference proteome</keyword>
<dbReference type="GO" id="GO:0008726">
    <property type="term" value="F:alkanesulfonate monooxygenase activity"/>
    <property type="evidence" value="ECO:0007669"/>
    <property type="project" value="TreeGrafter"/>
</dbReference>
<dbReference type="PANTHER" id="PTHR42847:SF4">
    <property type="entry name" value="ALKANESULFONATE MONOOXYGENASE-RELATED"/>
    <property type="match status" value="1"/>
</dbReference>